<feature type="transmembrane region" description="Helical" evidence="1">
    <location>
        <begin position="33"/>
        <end position="53"/>
    </location>
</feature>
<dbReference type="Proteomes" id="UP000253508">
    <property type="component" value="Unassembled WGS sequence"/>
</dbReference>
<dbReference type="RefSeq" id="WP_114117038.1">
    <property type="nucleotide sequence ID" value="NZ_BMHU01000004.1"/>
</dbReference>
<sequence length="71" mass="7719">MFTRLSAAIARLRTAWGSVADPRADDPERGDVPGWVLVTLMTATIVVGIWLLARPALEQLFDRAMTIIPGA</sequence>
<keyword evidence="3" id="KW-1185">Reference proteome</keyword>
<evidence type="ECO:0000256" key="1">
    <source>
        <dbReference type="SAM" id="Phobius"/>
    </source>
</evidence>
<keyword evidence="1" id="KW-1133">Transmembrane helix</keyword>
<dbReference type="AlphaFoldDB" id="A0A367Y7Z4"/>
<gene>
    <name evidence="2" type="ORF">DTO57_04825</name>
</gene>
<dbReference type="EMBL" id="QORO01000001">
    <property type="protein sequence ID" value="RCK61937.1"/>
    <property type="molecule type" value="Genomic_DNA"/>
</dbReference>
<name>A0A367Y7Z4_9MICO</name>
<reference evidence="2 3" key="1">
    <citation type="submission" date="2018-07" db="EMBL/GenBank/DDBJ databases">
        <title>Microbacterium endoborsara sp. nov., a novel actinobacterium isolated from Borszczowia aralocaspica.</title>
        <authorList>
            <person name="An D."/>
        </authorList>
    </citation>
    <scope>NUCLEOTIDE SEQUENCE [LARGE SCALE GENOMIC DNA]</scope>
    <source>
        <strain evidence="2 3">C1.15228</strain>
    </source>
</reference>
<proteinExistence type="predicted"/>
<keyword evidence="1" id="KW-0812">Transmembrane</keyword>
<keyword evidence="1" id="KW-0472">Membrane</keyword>
<organism evidence="2 3">
    <name type="scientific">Microbacterium sorbitolivorans</name>
    <dbReference type="NCBI Taxonomy" id="1867410"/>
    <lineage>
        <taxon>Bacteria</taxon>
        <taxon>Bacillati</taxon>
        <taxon>Actinomycetota</taxon>
        <taxon>Actinomycetes</taxon>
        <taxon>Micrococcales</taxon>
        <taxon>Microbacteriaceae</taxon>
        <taxon>Microbacterium</taxon>
    </lineage>
</organism>
<evidence type="ECO:0008006" key="4">
    <source>
        <dbReference type="Google" id="ProtNLM"/>
    </source>
</evidence>
<evidence type="ECO:0000313" key="3">
    <source>
        <dbReference type="Proteomes" id="UP000253508"/>
    </source>
</evidence>
<comment type="caution">
    <text evidence="2">The sequence shown here is derived from an EMBL/GenBank/DDBJ whole genome shotgun (WGS) entry which is preliminary data.</text>
</comment>
<evidence type="ECO:0000313" key="2">
    <source>
        <dbReference type="EMBL" id="RCK61937.1"/>
    </source>
</evidence>
<protein>
    <recommendedName>
        <fullName evidence="4">DUF4244 domain-containing protein</fullName>
    </recommendedName>
</protein>
<dbReference type="OrthoDB" id="5196884at2"/>
<accession>A0A367Y7Z4</accession>